<dbReference type="SUPFAM" id="SSF103378">
    <property type="entry name" value="2-methylcitrate dehydratase PrpD"/>
    <property type="match status" value="1"/>
</dbReference>
<evidence type="ECO:0000256" key="1">
    <source>
        <dbReference type="ARBA" id="ARBA00006174"/>
    </source>
</evidence>
<comment type="similarity">
    <text evidence="1">Belongs to the PrpD family.</text>
</comment>
<dbReference type="PANTHER" id="PTHR16943">
    <property type="entry name" value="2-METHYLCITRATE DEHYDRATASE-RELATED"/>
    <property type="match status" value="1"/>
</dbReference>
<dbReference type="EMBL" id="JBHLUH010000039">
    <property type="protein sequence ID" value="MFC0529801.1"/>
    <property type="molecule type" value="Genomic_DNA"/>
</dbReference>
<feature type="domain" description="MmgE/PrpD N-terminal" evidence="2">
    <location>
        <begin position="9"/>
        <end position="247"/>
    </location>
</feature>
<gene>
    <name evidence="4" type="ORF">ACFFIA_19260</name>
</gene>
<organism evidence="4 5">
    <name type="scientific">Phytohabitans kaempferiae</name>
    <dbReference type="NCBI Taxonomy" id="1620943"/>
    <lineage>
        <taxon>Bacteria</taxon>
        <taxon>Bacillati</taxon>
        <taxon>Actinomycetota</taxon>
        <taxon>Actinomycetes</taxon>
        <taxon>Micromonosporales</taxon>
        <taxon>Micromonosporaceae</taxon>
    </lineage>
</organism>
<keyword evidence="5" id="KW-1185">Reference proteome</keyword>
<evidence type="ECO:0000313" key="5">
    <source>
        <dbReference type="Proteomes" id="UP001589867"/>
    </source>
</evidence>
<dbReference type="InterPro" id="IPR005656">
    <property type="entry name" value="MmgE_PrpD"/>
</dbReference>
<dbReference type="Gene3D" id="1.10.4100.10">
    <property type="entry name" value="2-methylcitrate dehydratase PrpD"/>
    <property type="match status" value="1"/>
</dbReference>
<reference evidence="4 5" key="1">
    <citation type="submission" date="2024-09" db="EMBL/GenBank/DDBJ databases">
        <authorList>
            <person name="Sun Q."/>
            <person name="Mori K."/>
        </authorList>
    </citation>
    <scope>NUCLEOTIDE SEQUENCE [LARGE SCALE GENOMIC DNA]</scope>
    <source>
        <strain evidence="4 5">TBRC 3947</strain>
    </source>
</reference>
<feature type="domain" description="MmgE/PrpD C-terminal" evidence="3">
    <location>
        <begin position="272"/>
        <end position="433"/>
    </location>
</feature>
<dbReference type="Proteomes" id="UP001589867">
    <property type="component" value="Unassembled WGS sequence"/>
</dbReference>
<dbReference type="PANTHER" id="PTHR16943:SF8">
    <property type="entry name" value="2-METHYLCITRATE DEHYDRATASE"/>
    <property type="match status" value="1"/>
</dbReference>
<dbReference type="RefSeq" id="WP_377252864.1">
    <property type="nucleotide sequence ID" value="NZ_JBHLUH010000039.1"/>
</dbReference>
<accession>A0ABV6M559</accession>
<dbReference type="InterPro" id="IPR042183">
    <property type="entry name" value="MmgE/PrpD_sf_1"/>
</dbReference>
<dbReference type="Pfam" id="PF03972">
    <property type="entry name" value="MmgE_PrpD_N"/>
    <property type="match status" value="1"/>
</dbReference>
<comment type="caution">
    <text evidence="4">The sequence shown here is derived from an EMBL/GenBank/DDBJ whole genome shotgun (WGS) entry which is preliminary data.</text>
</comment>
<dbReference type="Gene3D" id="3.30.1330.120">
    <property type="entry name" value="2-methylcitrate dehydratase PrpD"/>
    <property type="match status" value="1"/>
</dbReference>
<evidence type="ECO:0000313" key="4">
    <source>
        <dbReference type="EMBL" id="MFC0529801.1"/>
    </source>
</evidence>
<dbReference type="Pfam" id="PF19305">
    <property type="entry name" value="MmgE_PrpD_C"/>
    <property type="match status" value="1"/>
</dbReference>
<evidence type="ECO:0000259" key="3">
    <source>
        <dbReference type="Pfam" id="PF19305"/>
    </source>
</evidence>
<dbReference type="InterPro" id="IPR045337">
    <property type="entry name" value="MmgE_PrpD_C"/>
</dbReference>
<dbReference type="InterPro" id="IPR045336">
    <property type="entry name" value="MmgE_PrpD_N"/>
</dbReference>
<dbReference type="InterPro" id="IPR036148">
    <property type="entry name" value="MmgE/PrpD_sf"/>
</dbReference>
<sequence length="475" mass="49401">MTTDEPAARRLAEFAAGLRTADIPAPVLGHARDLVLTTLGVGLAGTGHPLVAAVRRTVLARPAADGAVVWGTPDVADAPDAALVNATAAHVNDYDDTHAEGGVHVGAVVVPAALAAAQQRRVGGARFLAAVVAGVEVTTRLGAAASHRFTEHGLHASSCCGTVGAAVAAAVVADLPAPRVADAIGIACSQSSGVIQTVVEGGDLKSLHLGWAAHAGIWAARLAEQGVAGPTRALDGTHGLFAALIGEGWSRHRLTRGLGREWETANVILKPYPCCQFVHALIDAACAYRRERPGASPDRIVLRLPTPARHVVCEPWADKLQPRTPYAAKFSAPYCVAAALLDGPLGLGHFSEAALARPDIRALMTRISYELDDDPELARSYGAELVIADATREPWSLRVTHPTGSPRRRAQPDVWVRKYEDAASLVLDAAGRADTRARVNALADLDDLSALCALPPAGGSPATRPGGRFFGEAPP</sequence>
<proteinExistence type="inferred from homology"/>
<name>A0ABV6M559_9ACTN</name>
<evidence type="ECO:0000259" key="2">
    <source>
        <dbReference type="Pfam" id="PF03972"/>
    </source>
</evidence>
<protein>
    <submittedName>
        <fullName evidence="4">MmgE/PrpD family protein</fullName>
    </submittedName>
</protein>
<dbReference type="InterPro" id="IPR042188">
    <property type="entry name" value="MmgE/PrpD_sf_2"/>
</dbReference>